<gene>
    <name evidence="3" type="ORF">CI610_00103</name>
</gene>
<dbReference type="GO" id="GO:0019867">
    <property type="term" value="C:outer membrane"/>
    <property type="evidence" value="ECO:0007669"/>
    <property type="project" value="InterPro"/>
</dbReference>
<keyword evidence="1" id="KW-1133">Transmembrane helix</keyword>
<feature type="transmembrane region" description="Helical" evidence="1">
    <location>
        <begin position="12"/>
        <end position="29"/>
    </location>
</feature>
<evidence type="ECO:0000256" key="1">
    <source>
        <dbReference type="SAM" id="Phobius"/>
    </source>
</evidence>
<evidence type="ECO:0000313" key="3">
    <source>
        <dbReference type="EMBL" id="PJE80945.1"/>
    </source>
</evidence>
<comment type="caution">
    <text evidence="3">The sequence shown here is derived from an EMBL/GenBank/DDBJ whole genome shotgun (WGS) entry which is preliminary data.</text>
</comment>
<protein>
    <recommendedName>
        <fullName evidence="2">Autotransporter domain-containing protein</fullName>
    </recommendedName>
</protein>
<dbReference type="Pfam" id="PF03797">
    <property type="entry name" value="Autotransporter"/>
    <property type="match status" value="1"/>
</dbReference>
<reference evidence="3" key="1">
    <citation type="journal article" date="2017" name="Appl. Environ. Microbiol.">
        <title>Molecular characterization of an Endozoicomonas-like organism causing infection in king scallop Pecten maximus L.</title>
        <authorList>
            <person name="Cano I."/>
            <person name="van Aerle R."/>
            <person name="Ross S."/>
            <person name="Verner-Jeffreys D.W."/>
            <person name="Paley R.K."/>
            <person name="Rimmer G."/>
            <person name="Ryder D."/>
            <person name="Hooper P."/>
            <person name="Stone D."/>
            <person name="Feist S.W."/>
        </authorList>
    </citation>
    <scope>NUCLEOTIDE SEQUENCE</scope>
</reference>
<dbReference type="EMBL" id="NSIT01000002">
    <property type="protein sequence ID" value="PJE80945.1"/>
    <property type="molecule type" value="Genomic_DNA"/>
</dbReference>
<sequence>MKCRSVCTLCRVLLRCFIGGYFSFVWGGVDSPTFTHNAIRFNPESKVLTQTFSRQADIKVEYDTEHPYKLADGRLVLVSKQSVEGVSARSLTLTESDYDPLNRNGDVLDHSAGLAGISIPYMADRMNIYHAIEGYHSFARQVINASKVGLLHRHPDLSLSVSDNLSMTSASADVPEEGNWSHQYFAQALGYLVDCRLAVLMQLNYGYYSQNETRKTGGFRSHNYGFQSGFMGAVTEDIQLGLYVGWDKSDADIRHTKGTVETMRWALGPVIAWHQNGFRGVGILTYTWVIIDSFFQKQKMDYKSNQWSFMGYGAYDISLSDTVPGLMLTPELQILYSHQKRDAFDSGWLGVTKSAVSQGFVTRLGGSASYQHTEFNRPLALCFSAGWQNNGFKSGDLKTDTQKFDYKNSAENAVYYSWRLDIPLTSYCDAGMGYNGTWCSKAVSHFFYVMLAVHF</sequence>
<name>A0A2H9TCG9_9ZZZZ</name>
<organism evidence="3">
    <name type="scientific">invertebrate metagenome</name>
    <dbReference type="NCBI Taxonomy" id="1711999"/>
    <lineage>
        <taxon>unclassified sequences</taxon>
        <taxon>metagenomes</taxon>
        <taxon>organismal metagenomes</taxon>
    </lineage>
</organism>
<dbReference type="Gene3D" id="2.40.128.130">
    <property type="entry name" value="Autotransporter beta-domain"/>
    <property type="match status" value="1"/>
</dbReference>
<evidence type="ECO:0000259" key="2">
    <source>
        <dbReference type="PROSITE" id="PS51208"/>
    </source>
</evidence>
<feature type="domain" description="Autotransporter" evidence="2">
    <location>
        <begin position="192"/>
        <end position="455"/>
    </location>
</feature>
<dbReference type="SMART" id="SM00869">
    <property type="entry name" value="Autotransporter"/>
    <property type="match status" value="1"/>
</dbReference>
<proteinExistence type="predicted"/>
<dbReference type="InterPro" id="IPR005546">
    <property type="entry name" value="Autotransporte_beta"/>
</dbReference>
<keyword evidence="1" id="KW-0812">Transmembrane</keyword>
<dbReference type="NCBIfam" id="TIGR01414">
    <property type="entry name" value="autotrans_barl"/>
    <property type="match status" value="1"/>
</dbReference>
<keyword evidence="1" id="KW-0472">Membrane</keyword>
<dbReference type="SUPFAM" id="SSF103515">
    <property type="entry name" value="Autotransporter"/>
    <property type="match status" value="1"/>
</dbReference>
<dbReference type="PROSITE" id="PS51208">
    <property type="entry name" value="AUTOTRANSPORTER"/>
    <property type="match status" value="1"/>
</dbReference>
<dbReference type="InterPro" id="IPR006315">
    <property type="entry name" value="OM_autotransptr_brl_dom"/>
</dbReference>
<accession>A0A2H9TCG9</accession>
<dbReference type="AlphaFoldDB" id="A0A2H9TCG9"/>
<dbReference type="InterPro" id="IPR036709">
    <property type="entry name" value="Autotransporte_beta_dom_sf"/>
</dbReference>